<evidence type="ECO:0000313" key="2">
    <source>
        <dbReference type="EMBL" id="ORY63396.1"/>
    </source>
</evidence>
<dbReference type="RefSeq" id="XP_040715053.1">
    <property type="nucleotide sequence ID" value="XM_040863003.1"/>
</dbReference>
<organism evidence="2 3">
    <name type="scientific">Pseudomassariella vexata</name>
    <dbReference type="NCBI Taxonomy" id="1141098"/>
    <lineage>
        <taxon>Eukaryota</taxon>
        <taxon>Fungi</taxon>
        <taxon>Dikarya</taxon>
        <taxon>Ascomycota</taxon>
        <taxon>Pezizomycotina</taxon>
        <taxon>Sordariomycetes</taxon>
        <taxon>Xylariomycetidae</taxon>
        <taxon>Amphisphaeriales</taxon>
        <taxon>Pseudomassariaceae</taxon>
        <taxon>Pseudomassariella</taxon>
    </lineage>
</organism>
<proteinExistence type="predicted"/>
<dbReference type="EMBL" id="MCFJ01000008">
    <property type="protein sequence ID" value="ORY63396.1"/>
    <property type="molecule type" value="Genomic_DNA"/>
</dbReference>
<dbReference type="GeneID" id="63779215"/>
<evidence type="ECO:0000313" key="3">
    <source>
        <dbReference type="Proteomes" id="UP000193689"/>
    </source>
</evidence>
<feature type="region of interest" description="Disordered" evidence="1">
    <location>
        <begin position="1"/>
        <end position="22"/>
    </location>
</feature>
<accession>A0A1Y2DW81</accession>
<dbReference type="AlphaFoldDB" id="A0A1Y2DW81"/>
<protein>
    <submittedName>
        <fullName evidence="2">Uncharacterized protein</fullName>
    </submittedName>
</protein>
<name>A0A1Y2DW81_9PEZI</name>
<keyword evidence="3" id="KW-1185">Reference proteome</keyword>
<comment type="caution">
    <text evidence="2">The sequence shown here is derived from an EMBL/GenBank/DDBJ whole genome shotgun (WGS) entry which is preliminary data.</text>
</comment>
<gene>
    <name evidence="2" type="ORF">BCR38DRAFT_475348</name>
</gene>
<dbReference type="InParanoid" id="A0A1Y2DW81"/>
<evidence type="ECO:0000256" key="1">
    <source>
        <dbReference type="SAM" id="MobiDB-lite"/>
    </source>
</evidence>
<reference evidence="2 3" key="1">
    <citation type="submission" date="2016-07" db="EMBL/GenBank/DDBJ databases">
        <title>Pervasive Adenine N6-methylation of Active Genes in Fungi.</title>
        <authorList>
            <consortium name="DOE Joint Genome Institute"/>
            <person name="Mondo S.J."/>
            <person name="Dannebaum R.O."/>
            <person name="Kuo R.C."/>
            <person name="Labutti K."/>
            <person name="Haridas S."/>
            <person name="Kuo A."/>
            <person name="Salamov A."/>
            <person name="Ahrendt S.R."/>
            <person name="Lipzen A."/>
            <person name="Sullivan W."/>
            <person name="Andreopoulos W.B."/>
            <person name="Clum A."/>
            <person name="Lindquist E."/>
            <person name="Daum C."/>
            <person name="Ramamoorthy G.K."/>
            <person name="Gryganskyi A."/>
            <person name="Culley D."/>
            <person name="Magnuson J.K."/>
            <person name="James T.Y."/>
            <person name="O'Malley M.A."/>
            <person name="Stajich J.E."/>
            <person name="Spatafora J.W."/>
            <person name="Visel A."/>
            <person name="Grigoriev I.V."/>
        </authorList>
    </citation>
    <scope>NUCLEOTIDE SEQUENCE [LARGE SCALE GENOMIC DNA]</scope>
    <source>
        <strain evidence="2 3">CBS 129021</strain>
    </source>
</reference>
<dbReference type="Proteomes" id="UP000193689">
    <property type="component" value="Unassembled WGS sequence"/>
</dbReference>
<sequence length="278" mass="30305">MDKISRAGTVQMQSPHHHSPMRKYGVDPGLPYRLSEDNDALLQPGHVNLLVGSWRSRFGLQEMSVFSSSINGLTFINFLSSDWTDKMLTTALHVTCGNEWSIGPCLAHLAYSHEVIVGAIDASGSAMANTWDDNIGSVRRPHLVDAMTGVLVSHRACSVWGTTRVHLLVTSSDATVQTFIRTTQDAFLIIARLPDSIGVKQALCGYMTEVHRTVDVHVDEMSWEGWSSRPLPSRTFGSCGDLVCVQYSSGRRTFGSSKVGGFANAMESNPSPIPAVLL</sequence>